<feature type="compositionally biased region" description="Low complexity" evidence="6">
    <location>
        <begin position="912"/>
        <end position="926"/>
    </location>
</feature>
<feature type="compositionally biased region" description="Low complexity" evidence="6">
    <location>
        <begin position="1080"/>
        <end position="1106"/>
    </location>
</feature>
<evidence type="ECO:0000256" key="1">
    <source>
        <dbReference type="ARBA" id="ARBA00022485"/>
    </source>
</evidence>
<feature type="transmembrane region" description="Helical" evidence="7">
    <location>
        <begin position="73"/>
        <end position="90"/>
    </location>
</feature>
<dbReference type="GO" id="GO:0016491">
    <property type="term" value="F:oxidoreductase activity"/>
    <property type="evidence" value="ECO:0007669"/>
    <property type="project" value="UniProtKB-KW"/>
</dbReference>
<evidence type="ECO:0000256" key="2">
    <source>
        <dbReference type="ARBA" id="ARBA00022723"/>
    </source>
</evidence>
<evidence type="ECO:0000313" key="10">
    <source>
        <dbReference type="Proteomes" id="UP000234662"/>
    </source>
</evidence>
<dbReference type="AlphaFoldDB" id="A0A2I1R4X6"/>
<evidence type="ECO:0000256" key="3">
    <source>
        <dbReference type="ARBA" id="ARBA00023002"/>
    </source>
</evidence>
<keyword evidence="7" id="KW-0472">Membrane</keyword>
<evidence type="ECO:0000313" key="9">
    <source>
        <dbReference type="EMBL" id="PKZ64180.1"/>
    </source>
</evidence>
<keyword evidence="7" id="KW-1133">Transmembrane helix</keyword>
<feature type="transmembrane region" description="Helical" evidence="7">
    <location>
        <begin position="193"/>
        <end position="212"/>
    </location>
</feature>
<dbReference type="InterPro" id="IPR004017">
    <property type="entry name" value="Cys_rich_dom"/>
</dbReference>
<dbReference type="InterPro" id="IPR017896">
    <property type="entry name" value="4Fe4S_Fe-S-bd"/>
</dbReference>
<dbReference type="EMBL" id="PKJC01000015">
    <property type="protein sequence ID" value="PKZ64180.1"/>
    <property type="molecule type" value="Genomic_DNA"/>
</dbReference>
<keyword evidence="2" id="KW-0479">Metal-binding</keyword>
<dbReference type="Gene3D" id="1.10.1060.10">
    <property type="entry name" value="Alpha-helical ferredoxin"/>
    <property type="match status" value="1"/>
</dbReference>
<feature type="compositionally biased region" description="Low complexity" evidence="6">
    <location>
        <begin position="970"/>
        <end position="984"/>
    </location>
</feature>
<dbReference type="PROSITE" id="PS51379">
    <property type="entry name" value="4FE4S_FER_2"/>
    <property type="match status" value="2"/>
</dbReference>
<feature type="compositionally biased region" description="Low complexity" evidence="6">
    <location>
        <begin position="1053"/>
        <end position="1071"/>
    </location>
</feature>
<feature type="compositionally biased region" description="Low complexity" evidence="6">
    <location>
        <begin position="871"/>
        <end position="894"/>
    </location>
</feature>
<keyword evidence="1" id="KW-0004">4Fe-4S</keyword>
<feature type="compositionally biased region" description="Low complexity" evidence="6">
    <location>
        <begin position="836"/>
        <end position="852"/>
    </location>
</feature>
<dbReference type="InterPro" id="IPR051460">
    <property type="entry name" value="HdrC_iron-sulfur_subunit"/>
</dbReference>
<feature type="compositionally biased region" description="Low complexity" evidence="6">
    <location>
        <begin position="1003"/>
        <end position="1027"/>
    </location>
</feature>
<dbReference type="GO" id="GO:0005886">
    <property type="term" value="C:plasma membrane"/>
    <property type="evidence" value="ECO:0007669"/>
    <property type="project" value="TreeGrafter"/>
</dbReference>
<dbReference type="PANTHER" id="PTHR43255:SF1">
    <property type="entry name" value="IRON-SULFUR-BINDING OXIDOREDUCTASE FADF-RELATED"/>
    <property type="match status" value="1"/>
</dbReference>
<name>A0A2I1R4X6_9ACTN</name>
<comment type="caution">
    <text evidence="9">The sequence shown here is derived from an EMBL/GenBank/DDBJ whole genome shotgun (WGS) entry which is preliminary data.</text>
</comment>
<feature type="transmembrane region" description="Helical" evidence="7">
    <location>
        <begin position="110"/>
        <end position="133"/>
    </location>
</feature>
<keyword evidence="5" id="KW-0411">Iron-sulfur</keyword>
<dbReference type="PANTHER" id="PTHR43255">
    <property type="entry name" value="IRON-SULFUR-BINDING OXIDOREDUCTASE FADF-RELATED-RELATED"/>
    <property type="match status" value="1"/>
</dbReference>
<dbReference type="GO" id="GO:0046872">
    <property type="term" value="F:metal ion binding"/>
    <property type="evidence" value="ECO:0007669"/>
    <property type="project" value="UniProtKB-KW"/>
</dbReference>
<evidence type="ECO:0000256" key="5">
    <source>
        <dbReference type="ARBA" id="ARBA00023014"/>
    </source>
</evidence>
<feature type="region of interest" description="Disordered" evidence="6">
    <location>
        <begin position="779"/>
        <end position="1225"/>
    </location>
</feature>
<evidence type="ECO:0000256" key="4">
    <source>
        <dbReference type="ARBA" id="ARBA00023004"/>
    </source>
</evidence>
<feature type="compositionally biased region" description="Low complexity" evidence="6">
    <location>
        <begin position="1152"/>
        <end position="1164"/>
    </location>
</feature>
<dbReference type="InterPro" id="IPR017900">
    <property type="entry name" value="4Fe4S_Fe_S_CS"/>
</dbReference>
<dbReference type="RefSeq" id="WP_101821183.1">
    <property type="nucleotide sequence ID" value="NZ_PKJC01000015.1"/>
</dbReference>
<gene>
    <name evidence="9" type="ORF">CYJ73_17615</name>
</gene>
<evidence type="ECO:0000256" key="7">
    <source>
        <dbReference type="SAM" id="Phobius"/>
    </source>
</evidence>
<protein>
    <submittedName>
        <fullName evidence="9">Fe-S oxidoreductase</fullName>
    </submittedName>
</protein>
<accession>A0A2I1R4X6</accession>
<dbReference type="GO" id="GO:0051539">
    <property type="term" value="F:4 iron, 4 sulfur cluster binding"/>
    <property type="evidence" value="ECO:0007669"/>
    <property type="project" value="UniProtKB-KW"/>
</dbReference>
<dbReference type="Pfam" id="PF02754">
    <property type="entry name" value="CCG"/>
    <property type="match status" value="2"/>
</dbReference>
<dbReference type="Proteomes" id="UP000234662">
    <property type="component" value="Unassembled WGS sequence"/>
</dbReference>
<feature type="compositionally biased region" description="Low complexity" evidence="6">
    <location>
        <begin position="1115"/>
        <end position="1141"/>
    </location>
</feature>
<feature type="compositionally biased region" description="Low complexity" evidence="6">
    <location>
        <begin position="1206"/>
        <end position="1217"/>
    </location>
</feature>
<keyword evidence="3" id="KW-0560">Oxidoreductase</keyword>
<feature type="transmembrane region" description="Helical" evidence="7">
    <location>
        <begin position="6"/>
        <end position="31"/>
    </location>
</feature>
<feature type="compositionally biased region" description="Low complexity" evidence="6">
    <location>
        <begin position="806"/>
        <end position="825"/>
    </location>
</feature>
<feature type="domain" description="4Fe-4S ferredoxin-type" evidence="8">
    <location>
        <begin position="290"/>
        <end position="320"/>
    </location>
</feature>
<evidence type="ECO:0000256" key="6">
    <source>
        <dbReference type="SAM" id="MobiDB-lite"/>
    </source>
</evidence>
<dbReference type="InterPro" id="IPR009051">
    <property type="entry name" value="Helical_ferredxn"/>
</dbReference>
<evidence type="ECO:0000259" key="8">
    <source>
        <dbReference type="PROSITE" id="PS51379"/>
    </source>
</evidence>
<reference evidence="9 10" key="1">
    <citation type="submission" date="2017-12" db="EMBL/GenBank/DDBJ databases">
        <title>Phylogenetic diversity of female urinary microbiome.</title>
        <authorList>
            <person name="Thomas-White K."/>
            <person name="Wolfe A.J."/>
        </authorList>
    </citation>
    <scope>NUCLEOTIDE SEQUENCE [LARGE SCALE GENOMIC DNA]</scope>
    <source>
        <strain evidence="9 10">UMB0777</strain>
    </source>
</reference>
<keyword evidence="7" id="KW-0812">Transmembrane</keyword>
<dbReference type="STRING" id="2055.BCM27_22380"/>
<organism evidence="9 10">
    <name type="scientific">Gordonia terrae</name>
    <dbReference type="NCBI Taxonomy" id="2055"/>
    <lineage>
        <taxon>Bacteria</taxon>
        <taxon>Bacillati</taxon>
        <taxon>Actinomycetota</taxon>
        <taxon>Actinomycetes</taxon>
        <taxon>Mycobacteriales</taxon>
        <taxon>Gordoniaceae</taxon>
        <taxon>Gordonia</taxon>
    </lineage>
</organism>
<dbReference type="PROSITE" id="PS00198">
    <property type="entry name" value="4FE4S_FER_1"/>
    <property type="match status" value="2"/>
</dbReference>
<feature type="domain" description="4Fe-4S ferredoxin-type" evidence="8">
    <location>
        <begin position="411"/>
        <end position="443"/>
    </location>
</feature>
<feature type="transmembrane region" description="Helical" evidence="7">
    <location>
        <begin position="154"/>
        <end position="173"/>
    </location>
</feature>
<dbReference type="SUPFAM" id="SSF46548">
    <property type="entry name" value="alpha-helical ferredoxin"/>
    <property type="match status" value="1"/>
</dbReference>
<sequence>MTATTIALGTTAAVVSLFCWYLFLGGVVRIYRTIKLGHKVDSARFWPILPRFLTMMKEFIVHTRMVKFRTVGWAHWLVMVGFLGGFLLWFEAYGQSINPEFHWPVFGDTFAWHLWDELLGIATVVGIIVLIVIRQLNHPRVPERLSRFGGSRFAPAYFVEAVVLLEGLGMILVKASKIATYGHANAYSDFFTMQVAKILPASPTLVSIFAVIKLMSGMVWLAMVGMNISWGVAWHRFSAFFNIYFKREQDGGVALGAAKPMMSQGKVLDMETADPDVDAFGAGKIEDFSWKGWLDFTTCTECGRCQSQCPAWNTGKPLSPKLLIMSLRDHGNAKAPYLLAGGRKDMGGDEVGLVDADGNVLEDKLNAIPEAARAEAARKLVGESKGDLGGGQVVEAVGDIGSGGEFDPEALGAVIDTETLWSCTTCGACVEQCPVDIEHVDHILDMRRYQVLIESDFPTELAGMFKNLENKGNPWGQNASARTAWIDEMDIEIPVFGKDVESFEGFEYLFWVGCAGAYEDRAKKTTKAVAELLDMAAVNFMVLGEGETCTGDSARRAGNEFLFQMLAQQNIEMLGEVFATAPEQRKKVVVTCAHCFNALGNEYPQLGAKYEVVHHTQLLNRLVREKRLVPVAPISEDVTYHDPCYLGRHNKVYDAPRELMGAAGSTLTEMPRHGERSMCCGAGGARMWMEEQIGKRINIDRVDEALNTLGAGSAASGPNRNGDTTGDQVKKVATGCPFCRVMLTDGVTARTSGTESEGKVEVVDVAQLLLDSVKRGGPTEVKLGGRFLGPRPSAAEPEPEPEPEKVPAAAAASASATTEAAPKPKVGLGMKGGKKPGAAAKTAAPEAPAETAPAEKKPASKGFGMKGGKKPGAAASAAAPATDSAPAEAPAQAPAEKKPAAKGFGMKGGAKRPGAAGKPAGGTAEPVPAETESSDAVKEEVAEAATETAEKKPASKGFGMGKAKRPGQKATNAAAPDAGVTAPAESKVDESESAPDAAPTVDTESSATAGTTTAESATAGSAAAGSATEEKPGKAKGFGMSAGKKRPGGIGKAAAKPAVAAPAEAAPAATEAEPEPEAVSDTADAPAAETPEAPAAEAPQGGSAAALTEEKPAKAKGFGMAAGKKRPGGASKAAPAATPAPEVAPEPEPASEPEVPQAEEAPAAEADDAGTAEVESPGDANDADTEAAPAASSNGSSAARTVAETGASKAKGFGIAAGKKRPGHK</sequence>
<feature type="compositionally biased region" description="Low complexity" evidence="6">
    <location>
        <begin position="1186"/>
        <end position="1199"/>
    </location>
</feature>
<keyword evidence="4" id="KW-0408">Iron</keyword>
<feature type="transmembrane region" description="Helical" evidence="7">
    <location>
        <begin position="219"/>
        <end position="237"/>
    </location>
</feature>
<proteinExistence type="predicted"/>